<dbReference type="PANTHER" id="PTHR33376:SF5">
    <property type="entry name" value="EXTRACYTOPLASMIC SOLUTE RECEPTOR PROTEIN"/>
    <property type="match status" value="1"/>
</dbReference>
<gene>
    <name evidence="5" type="ORF">EYE42_15575</name>
</gene>
<evidence type="ECO:0000256" key="2">
    <source>
        <dbReference type="ARBA" id="ARBA00022729"/>
    </source>
</evidence>
<dbReference type="EMBL" id="SISK01000018">
    <property type="protein sequence ID" value="TBN36355.1"/>
    <property type="molecule type" value="Genomic_DNA"/>
</dbReference>
<keyword evidence="3" id="KW-0574">Periplasm</keyword>
<evidence type="ECO:0000313" key="6">
    <source>
        <dbReference type="Proteomes" id="UP000293520"/>
    </source>
</evidence>
<evidence type="ECO:0000256" key="3">
    <source>
        <dbReference type="ARBA" id="ARBA00022764"/>
    </source>
</evidence>
<dbReference type="Gene3D" id="3.40.190.170">
    <property type="entry name" value="Bacterial extracellular solute-binding protein, family 7"/>
    <property type="match status" value="1"/>
</dbReference>
<dbReference type="GO" id="GO:0055085">
    <property type="term" value="P:transmembrane transport"/>
    <property type="evidence" value="ECO:0007669"/>
    <property type="project" value="InterPro"/>
</dbReference>
<dbReference type="NCBIfam" id="NF037995">
    <property type="entry name" value="TRAP_S1"/>
    <property type="match status" value="1"/>
</dbReference>
<dbReference type="Pfam" id="PF03480">
    <property type="entry name" value="DctP"/>
    <property type="match status" value="1"/>
</dbReference>
<proteinExistence type="predicted"/>
<dbReference type="RefSeq" id="WP_130992234.1">
    <property type="nucleotide sequence ID" value="NZ_SISK01000018.1"/>
</dbReference>
<comment type="caution">
    <text evidence="5">The sequence shown here is derived from an EMBL/GenBank/DDBJ whole genome shotgun (WGS) entry which is preliminary data.</text>
</comment>
<evidence type="ECO:0000256" key="1">
    <source>
        <dbReference type="ARBA" id="ARBA00004418"/>
    </source>
</evidence>
<dbReference type="InterPro" id="IPR018389">
    <property type="entry name" value="DctP_fam"/>
</dbReference>
<protein>
    <submittedName>
        <fullName evidence="5">C4-dicarboxylate ABC transporter substrate-binding protein</fullName>
    </submittedName>
</protein>
<dbReference type="GO" id="GO:0042597">
    <property type="term" value="C:periplasmic space"/>
    <property type="evidence" value="ECO:0007669"/>
    <property type="project" value="UniProtKB-SubCell"/>
</dbReference>
<dbReference type="PANTHER" id="PTHR33376">
    <property type="match status" value="1"/>
</dbReference>
<dbReference type="AlphaFoldDB" id="A0A4Q9FV83"/>
<name>A0A4Q9FV83_9RHOB</name>
<keyword evidence="6" id="KW-1185">Reference proteome</keyword>
<comment type="subcellular location">
    <subcellularLocation>
        <location evidence="1">Periplasm</location>
    </subcellularLocation>
</comment>
<dbReference type="OrthoDB" id="7822595at2"/>
<feature type="signal peptide" evidence="4">
    <location>
        <begin position="1"/>
        <end position="21"/>
    </location>
</feature>
<accession>A0A4Q9FV83</accession>
<evidence type="ECO:0000313" key="5">
    <source>
        <dbReference type="EMBL" id="TBN36355.1"/>
    </source>
</evidence>
<organism evidence="5 6">
    <name type="scientific">Paracoccus subflavus</name>
    <dbReference type="NCBI Taxonomy" id="2528244"/>
    <lineage>
        <taxon>Bacteria</taxon>
        <taxon>Pseudomonadati</taxon>
        <taxon>Pseudomonadota</taxon>
        <taxon>Alphaproteobacteria</taxon>
        <taxon>Rhodobacterales</taxon>
        <taxon>Paracoccaceae</taxon>
        <taxon>Paracoccus</taxon>
    </lineage>
</organism>
<keyword evidence="2 4" id="KW-0732">Signal</keyword>
<dbReference type="InterPro" id="IPR038404">
    <property type="entry name" value="TRAP_DctP_sf"/>
</dbReference>
<evidence type="ECO:0000256" key="4">
    <source>
        <dbReference type="SAM" id="SignalP"/>
    </source>
</evidence>
<reference evidence="5 6" key="1">
    <citation type="submission" date="2019-02" db="EMBL/GenBank/DDBJ databases">
        <title>Paracoccus subflavus sp. nov., isolated from marine sediment of the Pacific Ocean.</title>
        <authorList>
            <person name="Zhang G."/>
        </authorList>
    </citation>
    <scope>NUCLEOTIDE SEQUENCE [LARGE SCALE GENOMIC DNA]</scope>
    <source>
        <strain evidence="5 6">GY0581</strain>
    </source>
</reference>
<dbReference type="Proteomes" id="UP000293520">
    <property type="component" value="Unassembled WGS sequence"/>
</dbReference>
<feature type="chain" id="PRO_5020304780" evidence="4">
    <location>
        <begin position="22"/>
        <end position="323"/>
    </location>
</feature>
<sequence>MRKFVAMLAGAIGLAQVGAAAAEELRLLTSWDTSYAPVEAVIDPLMDKITEATDGALTVTRFGPETIPPFEQLDPVARGAFDLLVTNGAYHYNQTAASMALEALTADSASLRSSGIFEAVDAHYQTLGLKLIGFLYDHGGYHIMLRQPLGKGLFEGLRIRGTPVYHPVIEALGGAPVVLPASEIYPSLERGVVEGAAWPTIGAVGFRWFEVADYMMRPSFGLGGYPVLMNLDRWNSLDEATQEKILQAVEAYEPEAAQRFAEVGAAESETLAQEGMEITQLPEDIVPVVNKAWYEGVMALSEQQDPELIAEVKRLGAEAGLTP</sequence>